<sequence>MLTNNALRPDVQASRHPDIPGIPGSPPMMCYSRPTGPTVP</sequence>
<dbReference type="EMBL" id="HF935545">
    <property type="protein sequence ID" value="CCX10477.1"/>
    <property type="molecule type" value="Genomic_DNA"/>
</dbReference>
<reference evidence="2 3" key="1">
    <citation type="journal article" date="2013" name="PLoS Genet.">
        <title>The genome and development-dependent transcriptomes of Pyronema confluens: a window into fungal evolution.</title>
        <authorList>
            <person name="Traeger S."/>
            <person name="Altegoer F."/>
            <person name="Freitag M."/>
            <person name="Gabaldon T."/>
            <person name="Kempken F."/>
            <person name="Kumar A."/>
            <person name="Marcet-Houben M."/>
            <person name="Poggeler S."/>
            <person name="Stajich J.E."/>
            <person name="Nowrousian M."/>
        </authorList>
    </citation>
    <scope>NUCLEOTIDE SEQUENCE [LARGE SCALE GENOMIC DNA]</scope>
    <source>
        <strain evidence="3">CBS 100304</strain>
        <tissue evidence="2">Vegetative mycelium</tissue>
    </source>
</reference>
<evidence type="ECO:0000313" key="2">
    <source>
        <dbReference type="EMBL" id="CCX10477.1"/>
    </source>
</evidence>
<accession>U4L9T3</accession>
<keyword evidence="3" id="KW-1185">Reference proteome</keyword>
<proteinExistence type="predicted"/>
<protein>
    <submittedName>
        <fullName evidence="2">Uncharacterized protein</fullName>
    </submittedName>
</protein>
<gene>
    <name evidence="2" type="ORF">PCON_10071</name>
</gene>
<name>U4L9T3_PYROM</name>
<feature type="region of interest" description="Disordered" evidence="1">
    <location>
        <begin position="1"/>
        <end position="40"/>
    </location>
</feature>
<organism evidence="2 3">
    <name type="scientific">Pyronema omphalodes (strain CBS 100304)</name>
    <name type="common">Pyronema confluens</name>
    <dbReference type="NCBI Taxonomy" id="1076935"/>
    <lineage>
        <taxon>Eukaryota</taxon>
        <taxon>Fungi</taxon>
        <taxon>Dikarya</taxon>
        <taxon>Ascomycota</taxon>
        <taxon>Pezizomycotina</taxon>
        <taxon>Pezizomycetes</taxon>
        <taxon>Pezizales</taxon>
        <taxon>Pyronemataceae</taxon>
        <taxon>Pyronema</taxon>
    </lineage>
</organism>
<dbReference type="Proteomes" id="UP000018144">
    <property type="component" value="Unassembled WGS sequence"/>
</dbReference>
<dbReference type="AlphaFoldDB" id="U4L9T3"/>
<evidence type="ECO:0000256" key="1">
    <source>
        <dbReference type="SAM" id="MobiDB-lite"/>
    </source>
</evidence>
<evidence type="ECO:0000313" key="3">
    <source>
        <dbReference type="Proteomes" id="UP000018144"/>
    </source>
</evidence>